<gene>
    <name evidence="1" type="ORF">MCOR_27083</name>
</gene>
<evidence type="ECO:0000313" key="1">
    <source>
        <dbReference type="EMBL" id="CAC5392130.1"/>
    </source>
</evidence>
<evidence type="ECO:0000313" key="2">
    <source>
        <dbReference type="Proteomes" id="UP000507470"/>
    </source>
</evidence>
<accession>A0A6J8CAR3</accession>
<dbReference type="Proteomes" id="UP000507470">
    <property type="component" value="Unassembled WGS sequence"/>
</dbReference>
<dbReference type="OrthoDB" id="6113252at2759"/>
<reference evidence="1 2" key="1">
    <citation type="submission" date="2020-06" db="EMBL/GenBank/DDBJ databases">
        <authorList>
            <person name="Li R."/>
            <person name="Bekaert M."/>
        </authorList>
    </citation>
    <scope>NUCLEOTIDE SEQUENCE [LARGE SCALE GENOMIC DNA]</scope>
    <source>
        <strain evidence="2">wild</strain>
    </source>
</reference>
<dbReference type="EMBL" id="CACVKT020004908">
    <property type="protein sequence ID" value="CAC5392130.1"/>
    <property type="molecule type" value="Genomic_DNA"/>
</dbReference>
<keyword evidence="2" id="KW-1185">Reference proteome</keyword>
<organism evidence="1 2">
    <name type="scientific">Mytilus coruscus</name>
    <name type="common">Sea mussel</name>
    <dbReference type="NCBI Taxonomy" id="42192"/>
    <lineage>
        <taxon>Eukaryota</taxon>
        <taxon>Metazoa</taxon>
        <taxon>Spiralia</taxon>
        <taxon>Lophotrochozoa</taxon>
        <taxon>Mollusca</taxon>
        <taxon>Bivalvia</taxon>
        <taxon>Autobranchia</taxon>
        <taxon>Pteriomorphia</taxon>
        <taxon>Mytilida</taxon>
        <taxon>Mytiloidea</taxon>
        <taxon>Mytilidae</taxon>
        <taxon>Mytilinae</taxon>
        <taxon>Mytilus</taxon>
    </lineage>
</organism>
<protein>
    <submittedName>
        <fullName evidence="1">Uncharacterized protein</fullName>
    </submittedName>
</protein>
<sequence>MIFIFPGYPDSEIKLTGRVPTKLDLSMTSADFNHKLYNMFPVLMDVVFELMTAIKSKLESLPSYINTPALIKDLMSKEGRSGCLFIRPFEDITALCLSNMKM</sequence>
<dbReference type="AlphaFoldDB" id="A0A6J8CAR3"/>
<proteinExistence type="predicted"/>
<name>A0A6J8CAR3_MYTCO</name>